<dbReference type="PROSITE" id="PS51257">
    <property type="entry name" value="PROKAR_LIPOPROTEIN"/>
    <property type="match status" value="1"/>
</dbReference>
<keyword evidence="6" id="KW-1185">Reference proteome</keyword>
<feature type="domain" description="Solute-binding protein family 3/N-terminal" evidence="4">
    <location>
        <begin position="76"/>
        <end position="305"/>
    </location>
</feature>
<evidence type="ECO:0000256" key="2">
    <source>
        <dbReference type="SAM" id="MobiDB-lite"/>
    </source>
</evidence>
<evidence type="ECO:0000313" key="6">
    <source>
        <dbReference type="Proteomes" id="UP000066480"/>
    </source>
</evidence>
<accession>A0A0K1JMZ3</accession>
<dbReference type="EMBL" id="CP011112">
    <property type="protein sequence ID" value="AKU18076.1"/>
    <property type="molecule type" value="Genomic_DNA"/>
</dbReference>
<dbReference type="PANTHER" id="PTHR35936:SF17">
    <property type="entry name" value="ARGININE-BINDING EXTRACELLULAR PROTEIN ARTP"/>
    <property type="match status" value="1"/>
</dbReference>
<evidence type="ECO:0000256" key="1">
    <source>
        <dbReference type="ARBA" id="ARBA00022729"/>
    </source>
</evidence>
<keyword evidence="1 3" id="KW-0732">Signal</keyword>
<evidence type="ECO:0000259" key="4">
    <source>
        <dbReference type="SMART" id="SM00062"/>
    </source>
</evidence>
<feature type="region of interest" description="Disordered" evidence="2">
    <location>
        <begin position="29"/>
        <end position="50"/>
    </location>
</feature>
<dbReference type="SMART" id="SM00062">
    <property type="entry name" value="PBPb"/>
    <property type="match status" value="1"/>
</dbReference>
<dbReference type="RefSeq" id="WP_052595446.1">
    <property type="nucleotide sequence ID" value="NZ_CP011112.1"/>
</dbReference>
<organism evidence="5 6">
    <name type="scientific">Luteipulveratus mongoliensis</name>
    <dbReference type="NCBI Taxonomy" id="571913"/>
    <lineage>
        <taxon>Bacteria</taxon>
        <taxon>Bacillati</taxon>
        <taxon>Actinomycetota</taxon>
        <taxon>Actinomycetes</taxon>
        <taxon>Micrococcales</taxon>
        <taxon>Dermacoccaceae</taxon>
        <taxon>Luteipulveratus</taxon>
    </lineage>
</organism>
<feature type="signal peptide" evidence="3">
    <location>
        <begin position="1"/>
        <end position="25"/>
    </location>
</feature>
<reference evidence="5 6" key="1">
    <citation type="submission" date="2015-03" db="EMBL/GenBank/DDBJ databases">
        <title>Luteipulveratus halotolerans sp. nov., a novel actinobacterium (Dermacoccaceae) from Sarawak, Malaysia.</title>
        <authorList>
            <person name="Juboi H."/>
            <person name="Basik A."/>
            <person name="Shamsul S.S."/>
            <person name="Arnold P."/>
            <person name="Schmitt E.K."/>
            <person name="Sanglier J.-J."/>
            <person name="Yeo T."/>
        </authorList>
    </citation>
    <scope>NUCLEOTIDE SEQUENCE [LARGE SCALE GENOMIC DNA]</scope>
    <source>
        <strain evidence="5 6">MN07-A0370</strain>
    </source>
</reference>
<evidence type="ECO:0000313" key="5">
    <source>
        <dbReference type="EMBL" id="AKU18076.1"/>
    </source>
</evidence>
<dbReference type="CDD" id="cd01004">
    <property type="entry name" value="PBP2_MidA_like"/>
    <property type="match status" value="1"/>
</dbReference>
<gene>
    <name evidence="5" type="ORF">VV02_23105</name>
</gene>
<dbReference type="Pfam" id="PF00497">
    <property type="entry name" value="SBP_bac_3"/>
    <property type="match status" value="1"/>
</dbReference>
<dbReference type="PATRIC" id="fig|571913.6.peg.4681"/>
<dbReference type="PANTHER" id="PTHR35936">
    <property type="entry name" value="MEMBRANE-BOUND LYTIC MUREIN TRANSGLYCOSYLASE F"/>
    <property type="match status" value="1"/>
</dbReference>
<dbReference type="Gene3D" id="3.40.190.10">
    <property type="entry name" value="Periplasmic binding protein-like II"/>
    <property type="match status" value="2"/>
</dbReference>
<protein>
    <submittedName>
        <fullName evidence="5">Amino acid ABC transporter</fullName>
    </submittedName>
</protein>
<dbReference type="InterPro" id="IPR001638">
    <property type="entry name" value="Solute-binding_3/MltF_N"/>
</dbReference>
<dbReference type="Proteomes" id="UP000066480">
    <property type="component" value="Chromosome"/>
</dbReference>
<dbReference type="OrthoDB" id="4633994at2"/>
<name>A0A0K1JMZ3_9MICO</name>
<dbReference type="SUPFAM" id="SSF53850">
    <property type="entry name" value="Periplasmic binding protein-like II"/>
    <property type="match status" value="1"/>
</dbReference>
<feature type="chain" id="PRO_5005461443" evidence="3">
    <location>
        <begin position="26"/>
        <end position="317"/>
    </location>
</feature>
<dbReference type="KEGG" id="lmoi:VV02_23105"/>
<dbReference type="STRING" id="571913.VV02_23105"/>
<evidence type="ECO:0000256" key="3">
    <source>
        <dbReference type="SAM" id="SignalP"/>
    </source>
</evidence>
<sequence>MRHDVRPLGVALAAAALLLTSGCGARPLSELHESESGKQQGPDTAPAADKAASVINAIKPDPALTAALPSRIRSKGLRMSTSEGYPPMEMFAADQKTIVGLDPSLARAIARRLGVHMTVSNEDFNAQIPGLITKRYDMVMTSMTDNPERQQKVTFVDYVLAGAAYLVKKGNPTGIQTPEDLCGKTVSVVDNGSSLELATGYDKACKAKSKPKINVLKFPGDQDALLAMTSGRAQANITDYVVAAFRASDPKTGSEAVPIIGTESPWGIAMNPTEKPFIDTVRKALQSLITSGDYQRILKAWNLDKLAVKSAVVNGGK</sequence>
<proteinExistence type="predicted"/>
<dbReference type="AlphaFoldDB" id="A0A0K1JMZ3"/>